<accession>A0ABD2CGG1</accession>
<dbReference type="Proteomes" id="UP001607303">
    <property type="component" value="Unassembled WGS sequence"/>
</dbReference>
<proteinExistence type="predicted"/>
<evidence type="ECO:0000313" key="3">
    <source>
        <dbReference type="Proteomes" id="UP001607303"/>
    </source>
</evidence>
<feature type="region of interest" description="Disordered" evidence="1">
    <location>
        <begin position="159"/>
        <end position="193"/>
    </location>
</feature>
<organism evidence="2 3">
    <name type="scientific">Vespula maculifrons</name>
    <name type="common">Eastern yellow jacket</name>
    <name type="synonym">Wasp</name>
    <dbReference type="NCBI Taxonomy" id="7453"/>
    <lineage>
        <taxon>Eukaryota</taxon>
        <taxon>Metazoa</taxon>
        <taxon>Ecdysozoa</taxon>
        <taxon>Arthropoda</taxon>
        <taxon>Hexapoda</taxon>
        <taxon>Insecta</taxon>
        <taxon>Pterygota</taxon>
        <taxon>Neoptera</taxon>
        <taxon>Endopterygota</taxon>
        <taxon>Hymenoptera</taxon>
        <taxon>Apocrita</taxon>
        <taxon>Aculeata</taxon>
        <taxon>Vespoidea</taxon>
        <taxon>Vespidae</taxon>
        <taxon>Vespinae</taxon>
        <taxon>Vespula</taxon>
    </lineage>
</organism>
<dbReference type="AlphaFoldDB" id="A0ABD2CGG1"/>
<evidence type="ECO:0000256" key="1">
    <source>
        <dbReference type="SAM" id="MobiDB-lite"/>
    </source>
</evidence>
<keyword evidence="3" id="KW-1185">Reference proteome</keyword>
<name>A0ABD2CGG1_VESMC</name>
<comment type="caution">
    <text evidence="2">The sequence shown here is derived from an EMBL/GenBank/DDBJ whole genome shotgun (WGS) entry which is preliminary data.</text>
</comment>
<sequence>MVVVGNVELVILSVEEGVPFRDTGDIRYKGKEEQPRLAIILLQGPSLFGVGIEKPRWWAPFREQVRSMGQSSWLTTRSVISIGMEEIYSRKFVEASVNALWYARKHVAYVVSHIESLREVVRCNAPWYATSVTFFGVGIQFGHVESGCVEHPLIMKEKENKKKKKKAVKKTESERMRKERRKEKDQAKGKQQR</sequence>
<protein>
    <submittedName>
        <fullName evidence="2">Uncharacterized protein</fullName>
    </submittedName>
</protein>
<gene>
    <name evidence="2" type="ORF">V1477_007653</name>
</gene>
<feature type="compositionally biased region" description="Basic and acidic residues" evidence="1">
    <location>
        <begin position="169"/>
        <end position="193"/>
    </location>
</feature>
<dbReference type="EMBL" id="JAYRBN010000051">
    <property type="protein sequence ID" value="KAL2744163.1"/>
    <property type="molecule type" value="Genomic_DNA"/>
</dbReference>
<evidence type="ECO:0000313" key="2">
    <source>
        <dbReference type="EMBL" id="KAL2744163.1"/>
    </source>
</evidence>
<reference evidence="2 3" key="1">
    <citation type="journal article" date="2024" name="Ann. Entomol. Soc. Am.">
        <title>Genomic analyses of the southern and eastern yellowjacket wasps (Hymenoptera: Vespidae) reveal evolutionary signatures of social life.</title>
        <authorList>
            <person name="Catto M.A."/>
            <person name="Caine P.B."/>
            <person name="Orr S.E."/>
            <person name="Hunt B.G."/>
            <person name="Goodisman M.A.D."/>
        </authorList>
    </citation>
    <scope>NUCLEOTIDE SEQUENCE [LARGE SCALE GENOMIC DNA]</scope>
    <source>
        <strain evidence="2">232</strain>
        <tissue evidence="2">Head and thorax</tissue>
    </source>
</reference>